<dbReference type="GO" id="GO:0005576">
    <property type="term" value="C:extracellular region"/>
    <property type="evidence" value="ECO:0007669"/>
    <property type="project" value="UniProtKB-SubCell"/>
</dbReference>
<dbReference type="InterPro" id="IPR022353">
    <property type="entry name" value="Insulin_CS"/>
</dbReference>
<feature type="domain" description="Insulin-like" evidence="8">
    <location>
        <begin position="99"/>
        <end position="185"/>
    </location>
</feature>
<keyword evidence="5" id="KW-1015">Disulfide bond</keyword>
<evidence type="ECO:0000256" key="1">
    <source>
        <dbReference type="ARBA" id="ARBA00009034"/>
    </source>
</evidence>
<dbReference type="PRINTS" id="PR00276">
    <property type="entry name" value="INSULINFAMLY"/>
</dbReference>
<protein>
    <recommendedName>
        <fullName evidence="8">Insulin-like domain-containing protein</fullName>
    </recommendedName>
</protein>
<sequence length="189" mass="21098">MTDRRAGASLPQSQKNIECSYKFLEMFASNGKLHILYGMRGAFFERASNVLSSSNVLQPTKKTNSLNKMALPTFSAVQKVVFITVVLAIIFAPCESESQKLCGSKLTDALKLVCRNKYNMVGKKSVTISDYYDDDAYNFDSFDTMPFLNKLYAGVISPNVRRIRQGIVNECCKKPCSLTELSAYCYTGN</sequence>
<keyword evidence="7" id="KW-1133">Transmembrane helix</keyword>
<dbReference type="OrthoDB" id="10019596at2759"/>
<dbReference type="InterPro" id="IPR016179">
    <property type="entry name" value="Insulin-like"/>
</dbReference>
<evidence type="ECO:0000313" key="9">
    <source>
        <dbReference type="EMBL" id="CAD7088273.1"/>
    </source>
</evidence>
<gene>
    <name evidence="9" type="ORF">HERILL_LOCUS10916</name>
</gene>
<dbReference type="SMART" id="SM00078">
    <property type="entry name" value="IlGF"/>
    <property type="match status" value="1"/>
</dbReference>
<proteinExistence type="inferred from homology"/>
<evidence type="ECO:0000256" key="4">
    <source>
        <dbReference type="ARBA" id="ARBA00022729"/>
    </source>
</evidence>
<keyword evidence="6" id="KW-0964">Secreted</keyword>
<dbReference type="Proteomes" id="UP000594454">
    <property type="component" value="Chromosome 4"/>
</dbReference>
<dbReference type="Pfam" id="PF00049">
    <property type="entry name" value="Insulin"/>
    <property type="match status" value="1"/>
</dbReference>
<keyword evidence="7" id="KW-0812">Transmembrane</keyword>
<keyword evidence="3" id="KW-0165">Cleavage on pair of basic residues</keyword>
<comment type="subunit">
    <text evidence="2">Heterodimer of a B chain and an A chain linked by two disulfide bonds.</text>
</comment>
<dbReference type="InterPro" id="IPR036438">
    <property type="entry name" value="Insulin-like_sf"/>
</dbReference>
<evidence type="ECO:0000256" key="3">
    <source>
        <dbReference type="ARBA" id="ARBA00022685"/>
    </source>
</evidence>
<name>A0A7R8UWE4_HERIL</name>
<keyword evidence="10" id="KW-1185">Reference proteome</keyword>
<keyword evidence="4" id="KW-0732">Signal</keyword>
<dbReference type="PANTHER" id="PTHR13647:SF4">
    <property type="entry name" value="INSULIN-LIKE PEPTIDE 1-RELATED"/>
    <property type="match status" value="1"/>
</dbReference>
<evidence type="ECO:0000256" key="2">
    <source>
        <dbReference type="ARBA" id="ARBA00011207"/>
    </source>
</evidence>
<feature type="transmembrane region" description="Helical" evidence="7">
    <location>
        <begin position="70"/>
        <end position="92"/>
    </location>
</feature>
<dbReference type="InParanoid" id="A0A7R8UWE4"/>
<dbReference type="GO" id="GO:0005179">
    <property type="term" value="F:hormone activity"/>
    <property type="evidence" value="ECO:0007669"/>
    <property type="project" value="InterPro"/>
</dbReference>
<accession>A0A7R8UWE4</accession>
<comment type="similarity">
    <text evidence="1 6">Belongs to the insulin family.</text>
</comment>
<evidence type="ECO:0000256" key="6">
    <source>
        <dbReference type="RuleBase" id="RU000406"/>
    </source>
</evidence>
<dbReference type="Gene3D" id="1.10.100.10">
    <property type="entry name" value="Insulin-like"/>
    <property type="match status" value="1"/>
</dbReference>
<dbReference type="PANTHER" id="PTHR13647">
    <property type="entry name" value="INSULIN-LIKE PEPTIDE 2-RELATED"/>
    <property type="match status" value="1"/>
</dbReference>
<dbReference type="AlphaFoldDB" id="A0A7R8UWE4"/>
<evidence type="ECO:0000259" key="8">
    <source>
        <dbReference type="SMART" id="SM00078"/>
    </source>
</evidence>
<dbReference type="FunCoup" id="A0A7R8UWE4">
    <property type="interactions" value="219"/>
</dbReference>
<evidence type="ECO:0000313" key="10">
    <source>
        <dbReference type="Proteomes" id="UP000594454"/>
    </source>
</evidence>
<dbReference type="EMBL" id="LR899012">
    <property type="protein sequence ID" value="CAD7088273.1"/>
    <property type="molecule type" value="Genomic_DNA"/>
</dbReference>
<comment type="subcellular location">
    <subcellularLocation>
        <location evidence="6">Secreted</location>
    </subcellularLocation>
</comment>
<evidence type="ECO:0000256" key="7">
    <source>
        <dbReference type="SAM" id="Phobius"/>
    </source>
</evidence>
<keyword evidence="7" id="KW-0472">Membrane</keyword>
<dbReference type="InterPro" id="IPR022352">
    <property type="entry name" value="Ins/IGF/rlx"/>
</dbReference>
<dbReference type="PROSITE" id="PS00262">
    <property type="entry name" value="INSULIN"/>
    <property type="match status" value="1"/>
</dbReference>
<dbReference type="SUPFAM" id="SSF56994">
    <property type="entry name" value="Insulin-like"/>
    <property type="match status" value="1"/>
</dbReference>
<reference evidence="9 10" key="1">
    <citation type="submission" date="2020-11" db="EMBL/GenBank/DDBJ databases">
        <authorList>
            <person name="Wallbank WR R."/>
            <person name="Pardo Diaz C."/>
            <person name="Kozak K."/>
            <person name="Martin S."/>
            <person name="Jiggins C."/>
            <person name="Moest M."/>
            <person name="Warren A I."/>
            <person name="Generalovic N T."/>
            <person name="Byers J.R.P. K."/>
            <person name="Montejo-Kovacevich G."/>
            <person name="Yen C E."/>
        </authorList>
    </citation>
    <scope>NUCLEOTIDE SEQUENCE [LARGE SCALE GENOMIC DNA]</scope>
</reference>
<evidence type="ECO:0000256" key="5">
    <source>
        <dbReference type="ARBA" id="ARBA00023157"/>
    </source>
</evidence>
<organism evidence="9 10">
    <name type="scientific">Hermetia illucens</name>
    <name type="common">Black soldier fly</name>
    <dbReference type="NCBI Taxonomy" id="343691"/>
    <lineage>
        <taxon>Eukaryota</taxon>
        <taxon>Metazoa</taxon>
        <taxon>Ecdysozoa</taxon>
        <taxon>Arthropoda</taxon>
        <taxon>Hexapoda</taxon>
        <taxon>Insecta</taxon>
        <taxon>Pterygota</taxon>
        <taxon>Neoptera</taxon>
        <taxon>Endopterygota</taxon>
        <taxon>Diptera</taxon>
        <taxon>Brachycera</taxon>
        <taxon>Stratiomyomorpha</taxon>
        <taxon>Stratiomyidae</taxon>
        <taxon>Hermetiinae</taxon>
        <taxon>Hermetia</taxon>
    </lineage>
</organism>